<dbReference type="Proteomes" id="UP000190852">
    <property type="component" value="Unassembled WGS sequence"/>
</dbReference>
<evidence type="ECO:0008006" key="3">
    <source>
        <dbReference type="Google" id="ProtNLM"/>
    </source>
</evidence>
<name>A0A1T5ALQ8_9BACT</name>
<organism evidence="1 2">
    <name type="scientific">Parabacteroides chartae</name>
    <dbReference type="NCBI Taxonomy" id="1037355"/>
    <lineage>
        <taxon>Bacteria</taxon>
        <taxon>Pseudomonadati</taxon>
        <taxon>Bacteroidota</taxon>
        <taxon>Bacteroidia</taxon>
        <taxon>Bacteroidales</taxon>
        <taxon>Tannerellaceae</taxon>
        <taxon>Parabacteroides</taxon>
    </lineage>
</organism>
<dbReference type="EMBL" id="FUYQ01000004">
    <property type="protein sequence ID" value="SKB35737.1"/>
    <property type="molecule type" value="Genomic_DNA"/>
</dbReference>
<gene>
    <name evidence="1" type="ORF">SAMN05660349_00736</name>
</gene>
<accession>A0A1T5ALQ8</accession>
<protein>
    <recommendedName>
        <fullName evidence="3">TonB dependent receptor</fullName>
    </recommendedName>
</protein>
<dbReference type="AlphaFoldDB" id="A0A1T5ALQ8"/>
<evidence type="ECO:0000313" key="2">
    <source>
        <dbReference type="Proteomes" id="UP000190852"/>
    </source>
</evidence>
<keyword evidence="2" id="KW-1185">Reference proteome</keyword>
<dbReference type="RefSeq" id="WP_245832510.1">
    <property type="nucleotide sequence ID" value="NZ_FUYQ01000004.1"/>
</dbReference>
<reference evidence="2" key="1">
    <citation type="submission" date="2017-02" db="EMBL/GenBank/DDBJ databases">
        <authorList>
            <person name="Varghese N."/>
            <person name="Submissions S."/>
        </authorList>
    </citation>
    <scope>NUCLEOTIDE SEQUENCE [LARGE SCALE GENOMIC DNA]</scope>
    <source>
        <strain evidence="2">DSM 24967</strain>
    </source>
</reference>
<sequence length="253" mass="28970">MERAASSNMYDNWRNNTNDRYKDINWGKKVIGQFQSFEEILNSPIQDNNGNKSLLPDDLKFEDWNNDGIIDGKDVKPIGHGSNPSMYYGLNLSGQYKGFDLTIFFQGAAGHEVFTGGDFMDPFIQQGLGNGITLWLDRWHREDPADMSSAWIPGYMPALRPTGYQANRTNNTWTMQKATYLRLKTLELGYSFPKEWIGKAGIENLRIYVNSFNPLTFTGREGVIKYMDPENSEGALRYYPQMKTFNFGVNLSF</sequence>
<proteinExistence type="predicted"/>
<evidence type="ECO:0000313" key="1">
    <source>
        <dbReference type="EMBL" id="SKB35737.1"/>
    </source>
</evidence>